<sequence length="194" mass="22484">MEKYEVRCFLQVIDEDPEFGKVVKYFRPSDYAIWAGSTAFAPLLLRLMERYEPATGRTFKSPPAMFLRAAGLLGFIGGFYFAYNESTKRFWGITENSKEVEKDRYETKRLLSQGKNPYGVDQSSLSPYLQDVASRNSNHSQMLLAFIPWFNFVKHPNHGVDLKKYYEIRKGEEKWGFDKLVPLDQIPGVTINKN</sequence>
<evidence type="ECO:0000259" key="2">
    <source>
        <dbReference type="Pfam" id="PF10785"/>
    </source>
</evidence>
<gene>
    <name evidence="4" type="ORF">FOA43_000615</name>
</gene>
<dbReference type="InterPro" id="IPR053229">
    <property type="entry name" value="NADH-Q_oxidrdct_subunit"/>
</dbReference>
<dbReference type="KEGG" id="bnn:FOA43_000615"/>
<dbReference type="Proteomes" id="UP000662931">
    <property type="component" value="Chromosome 1"/>
</dbReference>
<dbReference type="OrthoDB" id="196140at2759"/>
<feature type="transmembrane region" description="Helical" evidence="1">
    <location>
        <begin position="31"/>
        <end position="48"/>
    </location>
</feature>
<dbReference type="PANTHER" id="PTHR34062:SF1">
    <property type="entry name" value="NADH-UBIQUINONE OXIDOREDUCTASE 21KDA SUBUNIT N-TERMINAL DOMAIN-CONTAINING PROTEIN"/>
    <property type="match status" value="1"/>
</dbReference>
<name>A0A875RZ27_EENNA</name>
<proteinExistence type="predicted"/>
<dbReference type="PANTHER" id="PTHR34062">
    <property type="entry name" value="OXIDOREDUCTASE 21 KDA SUBUNIT, PUTATIVE (AFU_ORTHOLOGUE AFUA_4G04750)-RELATED"/>
    <property type="match status" value="1"/>
</dbReference>
<feature type="domain" description="NADH-ubiquinone oxidoreductase 21kDa subunit C-terminal fungi" evidence="3">
    <location>
        <begin position="104"/>
        <end position="186"/>
    </location>
</feature>
<dbReference type="RefSeq" id="XP_038776870.1">
    <property type="nucleotide sequence ID" value="XM_038920942.1"/>
</dbReference>
<dbReference type="InterPro" id="IPR019721">
    <property type="entry name" value="NADH-UbQ_OxRdtase_su21_N"/>
</dbReference>
<feature type="transmembrane region" description="Helical" evidence="1">
    <location>
        <begin position="64"/>
        <end position="83"/>
    </location>
</feature>
<dbReference type="InterPro" id="IPR024549">
    <property type="entry name" value="NADH-UbQ_OxRdtase_su21_C_fun"/>
</dbReference>
<reference evidence="4" key="1">
    <citation type="submission" date="2020-10" db="EMBL/GenBank/DDBJ databases">
        <authorList>
            <person name="Roach M.J.R."/>
        </authorList>
    </citation>
    <scope>NUCLEOTIDE SEQUENCE</scope>
    <source>
        <strain evidence="4">CBS 1945</strain>
    </source>
</reference>
<dbReference type="EMBL" id="CP064812">
    <property type="protein sequence ID" value="QPG73305.1"/>
    <property type="molecule type" value="Genomic_DNA"/>
</dbReference>
<protein>
    <submittedName>
        <fullName evidence="4">Uncharacterized protein</fullName>
    </submittedName>
</protein>
<evidence type="ECO:0000313" key="5">
    <source>
        <dbReference type="Proteomes" id="UP000662931"/>
    </source>
</evidence>
<keyword evidence="5" id="KW-1185">Reference proteome</keyword>
<keyword evidence="1" id="KW-1133">Transmembrane helix</keyword>
<evidence type="ECO:0000259" key="3">
    <source>
        <dbReference type="Pfam" id="PF12853"/>
    </source>
</evidence>
<keyword evidence="1" id="KW-0812">Transmembrane</keyword>
<dbReference type="AlphaFoldDB" id="A0A875RZ27"/>
<accession>A0A875RZ27</accession>
<evidence type="ECO:0000313" key="4">
    <source>
        <dbReference type="EMBL" id="QPG73305.1"/>
    </source>
</evidence>
<evidence type="ECO:0000256" key="1">
    <source>
        <dbReference type="SAM" id="Phobius"/>
    </source>
</evidence>
<feature type="domain" description="NADH-ubiquinone oxidoreductase 21kDa subunit N-terminal" evidence="2">
    <location>
        <begin position="11"/>
        <end position="95"/>
    </location>
</feature>
<dbReference type="GeneID" id="62194016"/>
<dbReference type="Pfam" id="PF10785">
    <property type="entry name" value="NADH-u_ox-rdase"/>
    <property type="match status" value="1"/>
</dbReference>
<keyword evidence="1" id="KW-0472">Membrane</keyword>
<organism evidence="4 5">
    <name type="scientific">Eeniella nana</name>
    <name type="common">Yeast</name>
    <name type="synonym">Brettanomyces nanus</name>
    <dbReference type="NCBI Taxonomy" id="13502"/>
    <lineage>
        <taxon>Eukaryota</taxon>
        <taxon>Fungi</taxon>
        <taxon>Dikarya</taxon>
        <taxon>Ascomycota</taxon>
        <taxon>Saccharomycotina</taxon>
        <taxon>Pichiomycetes</taxon>
        <taxon>Pichiales</taxon>
        <taxon>Pichiaceae</taxon>
        <taxon>Brettanomyces</taxon>
    </lineage>
</organism>
<dbReference type="Pfam" id="PF12853">
    <property type="entry name" value="NADH_u_ox_C"/>
    <property type="match status" value="1"/>
</dbReference>